<dbReference type="Proteomes" id="UP000030758">
    <property type="component" value="Unassembled WGS sequence"/>
</dbReference>
<reference evidence="2 3" key="1">
    <citation type="journal article" date="2014" name="Nat. Genet.">
        <title>Genome and transcriptome of the porcine whipworm Trichuris suis.</title>
        <authorList>
            <person name="Jex A.R."/>
            <person name="Nejsum P."/>
            <person name="Schwarz E.M."/>
            <person name="Hu L."/>
            <person name="Young N.D."/>
            <person name="Hall R.S."/>
            <person name="Korhonen P.K."/>
            <person name="Liao S."/>
            <person name="Thamsborg S."/>
            <person name="Xia J."/>
            <person name="Xu P."/>
            <person name="Wang S."/>
            <person name="Scheerlinck J.P."/>
            <person name="Hofmann A."/>
            <person name="Sternberg P.W."/>
            <person name="Wang J."/>
            <person name="Gasser R.B."/>
        </authorList>
    </citation>
    <scope>NUCLEOTIDE SEQUENCE [LARGE SCALE GENOMIC DNA]</scope>
    <source>
        <strain evidence="2">DCEP-RM93F</strain>
        <strain evidence="1">DCEP-RM93M</strain>
    </source>
</reference>
<organism evidence="2">
    <name type="scientific">Trichuris suis</name>
    <name type="common">pig whipworm</name>
    <dbReference type="NCBI Taxonomy" id="68888"/>
    <lineage>
        <taxon>Eukaryota</taxon>
        <taxon>Metazoa</taxon>
        <taxon>Ecdysozoa</taxon>
        <taxon>Nematoda</taxon>
        <taxon>Enoplea</taxon>
        <taxon>Dorylaimia</taxon>
        <taxon>Trichinellida</taxon>
        <taxon>Trichuridae</taxon>
        <taxon>Trichuris</taxon>
    </lineage>
</organism>
<evidence type="ECO:0000313" key="3">
    <source>
        <dbReference type="Proteomes" id="UP000030764"/>
    </source>
</evidence>
<dbReference type="AlphaFoldDB" id="A0A085NSF7"/>
<evidence type="ECO:0000313" key="2">
    <source>
        <dbReference type="EMBL" id="KFD72403.1"/>
    </source>
</evidence>
<keyword evidence="3" id="KW-1185">Reference proteome</keyword>
<accession>A0A085NSF7</accession>
<evidence type="ECO:0000313" key="1">
    <source>
        <dbReference type="EMBL" id="KFD53691.1"/>
    </source>
</evidence>
<proteinExistence type="predicted"/>
<dbReference type="EMBL" id="KL363214">
    <property type="protein sequence ID" value="KFD53691.1"/>
    <property type="molecule type" value="Genomic_DNA"/>
</dbReference>
<name>A0A085NSF7_9BILA</name>
<gene>
    <name evidence="1" type="ORF">M513_05396</name>
    <name evidence="2" type="ORF">M514_05396</name>
</gene>
<dbReference type="EMBL" id="KL367477">
    <property type="protein sequence ID" value="KFD72403.1"/>
    <property type="molecule type" value="Genomic_DNA"/>
</dbReference>
<dbReference type="Proteomes" id="UP000030764">
    <property type="component" value="Unassembled WGS sequence"/>
</dbReference>
<protein>
    <submittedName>
        <fullName evidence="2">Uncharacterized protein</fullName>
    </submittedName>
</protein>
<sequence length="69" mass="7955">MDSDLPSCQYDRHYVHREEDFKVFALARKQNQMLLDDQSGRKAGIKCDWPQQGHGAMIFGELTLVTSKL</sequence>